<dbReference type="PROSITE" id="PS51194">
    <property type="entry name" value="HELICASE_CTER"/>
    <property type="match status" value="1"/>
</dbReference>
<keyword evidence="5 12" id="KW-0378">Hydrolase</keyword>
<name>A0A1W6LL23_9BACT</name>
<evidence type="ECO:0000256" key="8">
    <source>
        <dbReference type="ARBA" id="ARBA00022840"/>
    </source>
</evidence>
<dbReference type="Gene3D" id="3.40.1440.60">
    <property type="entry name" value="PriA, 3(prime) DNA-binding domain"/>
    <property type="match status" value="1"/>
</dbReference>
<dbReference type="PROSITE" id="PS51192">
    <property type="entry name" value="HELICASE_ATP_BIND_1"/>
    <property type="match status" value="1"/>
</dbReference>
<dbReference type="PANTHER" id="PTHR30580">
    <property type="entry name" value="PRIMOSOMAL PROTEIN N"/>
    <property type="match status" value="1"/>
</dbReference>
<keyword evidence="16" id="KW-1185">Reference proteome</keyword>
<evidence type="ECO:0000256" key="9">
    <source>
        <dbReference type="ARBA" id="ARBA00023125"/>
    </source>
</evidence>
<reference evidence="16" key="1">
    <citation type="submission" date="2017-04" db="EMBL/GenBank/DDBJ databases">
        <title>Comparative genomics and description of representatives of a novel lineage of planctomycetes thriving in anoxic sediments.</title>
        <authorList>
            <person name="Spring S."/>
            <person name="Bunk B."/>
            <person name="Sproer C."/>
        </authorList>
    </citation>
    <scope>NUCLEOTIDE SEQUENCE [LARGE SCALE GENOMIC DNA]</scope>
    <source>
        <strain evidence="16">ST-PulAB-D4</strain>
    </source>
</reference>
<protein>
    <recommendedName>
        <fullName evidence="12">Replication restart protein PriA</fullName>
    </recommendedName>
    <alternativeName>
        <fullName evidence="12">ATP-dependent DNA helicase PriA</fullName>
        <ecNumber evidence="12">5.6.2.4</ecNumber>
    </alternativeName>
    <alternativeName>
        <fullName evidence="12">DNA 3'-5' helicase PriA</fullName>
    </alternativeName>
</protein>
<dbReference type="EC" id="5.6.2.4" evidence="12"/>
<feature type="binding site" evidence="12">
    <location>
        <position position="523"/>
    </location>
    <ligand>
        <name>Zn(2+)</name>
        <dbReference type="ChEBI" id="CHEBI:29105"/>
        <label>1</label>
    </ligand>
</feature>
<dbReference type="AlphaFoldDB" id="A0A1W6LL23"/>
<feature type="binding site" evidence="12">
    <location>
        <position position="478"/>
    </location>
    <ligand>
        <name>Zn(2+)</name>
        <dbReference type="ChEBI" id="CHEBI:29105"/>
        <label>2</label>
    </ligand>
</feature>
<feature type="domain" description="Helicase C-terminal" evidence="14">
    <location>
        <begin position="502"/>
        <end position="670"/>
    </location>
</feature>
<keyword evidence="7 12" id="KW-0862">Zinc</keyword>
<dbReference type="Proteomes" id="UP000193334">
    <property type="component" value="Chromosome"/>
</dbReference>
<evidence type="ECO:0000259" key="13">
    <source>
        <dbReference type="PROSITE" id="PS51192"/>
    </source>
</evidence>
<dbReference type="SUPFAM" id="SSF52540">
    <property type="entry name" value="P-loop containing nucleoside triphosphate hydrolases"/>
    <property type="match status" value="2"/>
</dbReference>
<evidence type="ECO:0000259" key="14">
    <source>
        <dbReference type="PROSITE" id="PS51194"/>
    </source>
</evidence>
<dbReference type="PANTHER" id="PTHR30580:SF0">
    <property type="entry name" value="PRIMOSOMAL PROTEIN N"/>
    <property type="match status" value="1"/>
</dbReference>
<comment type="cofactor">
    <cofactor evidence="12">
        <name>Zn(2+)</name>
        <dbReference type="ChEBI" id="CHEBI:29105"/>
    </cofactor>
    <text evidence="12">Binds 2 zinc ions per subunit.</text>
</comment>
<evidence type="ECO:0000313" key="15">
    <source>
        <dbReference type="EMBL" id="ARN56498.1"/>
    </source>
</evidence>
<comment type="subunit">
    <text evidence="12">Component of the replication restart primosome.</text>
</comment>
<evidence type="ECO:0000256" key="4">
    <source>
        <dbReference type="ARBA" id="ARBA00022741"/>
    </source>
</evidence>
<comment type="function">
    <text evidence="12">Initiates the restart of stalled replication forks, which reloads the replicative helicase on sites other than the origin of replication. Recognizes and binds to abandoned replication forks and remodels them to uncover a helicase loading site. Promotes assembly of the primosome at these replication forks.</text>
</comment>
<keyword evidence="1 12" id="KW-0639">Primosome</keyword>
<dbReference type="SMART" id="SM00487">
    <property type="entry name" value="DEXDc"/>
    <property type="match status" value="1"/>
</dbReference>
<evidence type="ECO:0000256" key="12">
    <source>
        <dbReference type="HAMAP-Rule" id="MF_00983"/>
    </source>
</evidence>
<feature type="domain" description="Helicase ATP-binding" evidence="13">
    <location>
        <begin position="238"/>
        <end position="403"/>
    </location>
</feature>
<sequence>MSENNTLFDFSEQSRQEALAAEVVFDHNLDRSFSYIVPEELGAIQPGQRVSAPFGKGNKKLTGFCISTEKTSNTKGLKRLSKIIDSSPLLAHPLIELAQWLSLYYVCPLGQVLSAMLPAGVKKGLGFVQKRFIKLNCDNIHEAEEIQKKLKEGSKQKRLVTILTINNAFISGGGIESSELIKEAETTSQTLKKLLDAGAAVCERKAVLKGSHELAAVEEPDITLNSSQEESIGQINQKIDQSAFGVFVLHGVTGSGKTEVYIRALAKAAEKGKKGIILLPEIALTSQTILRFKKRFKRLAVLHSGLTEAQRASQWHKIKLGKADVVIGARSAVFAPCDKLGVIIVDEEHESSYKQDTAPRYNARDTAIKRAQIENAACILGSATPSFESYFNCKAKKHFKLLKLPERVEKRPMPQMQEVDMSGRRAFMSEFMIGEKLKEDIENSLSSGEQAILLLNRRGYSNFIYCPECAHTIHCRNCDASLKFHLSDMLNENSSEKLYNTSGLALCHYCGSRTLVPKNCPVCGRQLTMRGSGSQKLEMELNEKFPKAKIARIDTDSMKGKDYRELIEAFSKHEYDILAGTQMLAKGLHFPNVTLVGIVNADTSANSSDFRSAEKTFQLISQVAGRTGRGSKPGKVIIQTTAPDSPAVKFAKMHDYEGFYKNQTPMRDMLGLPPFRKQALVQIRNEKKTRAEEDAAKACETLSSLIKTAQLDIRLKGPFEPPIGRIGREFRVNILLNAANPAVMMSFLSKARFSELSRLSSKLFFDIDPLF</sequence>
<keyword evidence="6 12" id="KW-0347">Helicase</keyword>
<feature type="binding site" evidence="12">
    <location>
        <position position="475"/>
    </location>
    <ligand>
        <name>Zn(2+)</name>
        <dbReference type="ChEBI" id="CHEBI:29105"/>
        <label>2</label>
    </ligand>
</feature>
<dbReference type="CDD" id="cd17929">
    <property type="entry name" value="DEXHc_priA"/>
    <property type="match status" value="1"/>
</dbReference>
<keyword evidence="9 12" id="KW-0238">DNA-binding</keyword>
<dbReference type="STRING" id="1941349.STSP1_00880"/>
<keyword evidence="8 12" id="KW-0067">ATP-binding</keyword>
<feature type="binding site" evidence="12">
    <location>
        <position position="510"/>
    </location>
    <ligand>
        <name>Zn(2+)</name>
        <dbReference type="ChEBI" id="CHEBI:29105"/>
        <label>2</label>
    </ligand>
</feature>
<organism evidence="15 16">
    <name type="scientific">Sedimentisphaera salicampi</name>
    <dbReference type="NCBI Taxonomy" id="1941349"/>
    <lineage>
        <taxon>Bacteria</taxon>
        <taxon>Pseudomonadati</taxon>
        <taxon>Planctomycetota</taxon>
        <taxon>Phycisphaerae</taxon>
        <taxon>Sedimentisphaerales</taxon>
        <taxon>Sedimentisphaeraceae</taxon>
        <taxon>Sedimentisphaera</taxon>
    </lineage>
</organism>
<dbReference type="NCBIfam" id="TIGR00595">
    <property type="entry name" value="priA"/>
    <property type="match status" value="1"/>
</dbReference>
<dbReference type="FunFam" id="3.40.50.300:FF:000489">
    <property type="entry name" value="Primosome assembly protein PriA"/>
    <property type="match status" value="1"/>
</dbReference>
<dbReference type="GO" id="GO:0006310">
    <property type="term" value="P:DNA recombination"/>
    <property type="evidence" value="ECO:0007669"/>
    <property type="project" value="InterPro"/>
</dbReference>
<dbReference type="Pfam" id="PF00270">
    <property type="entry name" value="DEAD"/>
    <property type="match status" value="1"/>
</dbReference>
<dbReference type="Gene3D" id="3.40.50.300">
    <property type="entry name" value="P-loop containing nucleotide triphosphate hydrolases"/>
    <property type="match status" value="2"/>
</dbReference>
<dbReference type="InterPro" id="IPR001650">
    <property type="entry name" value="Helicase_C-like"/>
</dbReference>
<evidence type="ECO:0000256" key="2">
    <source>
        <dbReference type="ARBA" id="ARBA00022705"/>
    </source>
</evidence>
<evidence type="ECO:0000256" key="10">
    <source>
        <dbReference type="ARBA" id="ARBA00023235"/>
    </source>
</evidence>
<evidence type="ECO:0000256" key="11">
    <source>
        <dbReference type="ARBA" id="ARBA00048988"/>
    </source>
</evidence>
<evidence type="ECO:0000256" key="5">
    <source>
        <dbReference type="ARBA" id="ARBA00022801"/>
    </source>
</evidence>
<dbReference type="FunFam" id="3.40.1440.60:FF:000001">
    <property type="entry name" value="Primosomal protein N"/>
    <property type="match status" value="1"/>
</dbReference>
<dbReference type="GO" id="GO:0006270">
    <property type="term" value="P:DNA replication initiation"/>
    <property type="evidence" value="ECO:0007669"/>
    <property type="project" value="TreeGrafter"/>
</dbReference>
<comment type="catalytic activity">
    <reaction evidence="12">
        <text>Couples ATP hydrolysis with the unwinding of duplex DNA by translocating in the 3'-5' direction.</text>
        <dbReference type="EC" id="5.6.2.4"/>
    </reaction>
</comment>
<dbReference type="EMBL" id="CP021023">
    <property type="protein sequence ID" value="ARN56498.1"/>
    <property type="molecule type" value="Genomic_DNA"/>
</dbReference>
<keyword evidence="4 12" id="KW-0547">Nucleotide-binding</keyword>
<dbReference type="HAMAP" id="MF_00983">
    <property type="entry name" value="PriA"/>
    <property type="match status" value="1"/>
</dbReference>
<evidence type="ECO:0000313" key="16">
    <source>
        <dbReference type="Proteomes" id="UP000193334"/>
    </source>
</evidence>
<evidence type="ECO:0000256" key="7">
    <source>
        <dbReference type="ARBA" id="ARBA00022833"/>
    </source>
</evidence>
<dbReference type="InterPro" id="IPR041222">
    <property type="entry name" value="PriA_3primeBD"/>
</dbReference>
<dbReference type="GO" id="GO:1990077">
    <property type="term" value="C:primosome complex"/>
    <property type="evidence" value="ECO:0007669"/>
    <property type="project" value="UniProtKB-UniRule"/>
</dbReference>
<keyword evidence="2 12" id="KW-0235">DNA replication</keyword>
<dbReference type="GO" id="GO:0006269">
    <property type="term" value="P:DNA replication, synthesis of primer"/>
    <property type="evidence" value="ECO:0007669"/>
    <property type="project" value="UniProtKB-KW"/>
</dbReference>
<dbReference type="GO" id="GO:0006302">
    <property type="term" value="P:double-strand break repair"/>
    <property type="evidence" value="ECO:0007669"/>
    <property type="project" value="InterPro"/>
</dbReference>
<evidence type="ECO:0000256" key="1">
    <source>
        <dbReference type="ARBA" id="ARBA00022515"/>
    </source>
</evidence>
<dbReference type="GO" id="GO:0043138">
    <property type="term" value="F:3'-5' DNA helicase activity"/>
    <property type="evidence" value="ECO:0007669"/>
    <property type="project" value="UniProtKB-EC"/>
</dbReference>
<comment type="similarity">
    <text evidence="12">Belongs to the helicase family. PriA subfamily.</text>
</comment>
<feature type="binding site" evidence="12">
    <location>
        <position position="466"/>
    </location>
    <ligand>
        <name>Zn(2+)</name>
        <dbReference type="ChEBI" id="CHEBI:29105"/>
        <label>1</label>
    </ligand>
</feature>
<dbReference type="Pfam" id="PF17764">
    <property type="entry name" value="PriA_3primeBD"/>
    <property type="match status" value="1"/>
</dbReference>
<gene>
    <name evidence="12 15" type="primary">priA</name>
    <name evidence="15" type="ORF">STSP1_00880</name>
</gene>
<keyword evidence="10 12" id="KW-0413">Isomerase</keyword>
<dbReference type="KEGG" id="pbp:STSP1_00880"/>
<evidence type="ECO:0000256" key="6">
    <source>
        <dbReference type="ARBA" id="ARBA00022806"/>
    </source>
</evidence>
<dbReference type="GO" id="GO:0005524">
    <property type="term" value="F:ATP binding"/>
    <property type="evidence" value="ECO:0007669"/>
    <property type="project" value="UniProtKB-UniRule"/>
</dbReference>
<dbReference type="Pfam" id="PF18074">
    <property type="entry name" value="PriA_C"/>
    <property type="match status" value="1"/>
</dbReference>
<dbReference type="GO" id="GO:0016887">
    <property type="term" value="F:ATP hydrolysis activity"/>
    <property type="evidence" value="ECO:0007669"/>
    <property type="project" value="RHEA"/>
</dbReference>
<dbReference type="GO" id="GO:0003677">
    <property type="term" value="F:DNA binding"/>
    <property type="evidence" value="ECO:0007669"/>
    <property type="project" value="UniProtKB-UniRule"/>
</dbReference>
<dbReference type="GO" id="GO:0008270">
    <property type="term" value="F:zinc ion binding"/>
    <property type="evidence" value="ECO:0007669"/>
    <property type="project" value="UniProtKB-UniRule"/>
</dbReference>
<dbReference type="InterPro" id="IPR041236">
    <property type="entry name" value="PriA_C"/>
</dbReference>
<dbReference type="InterPro" id="IPR042115">
    <property type="entry name" value="PriA_3primeBD_sf"/>
</dbReference>
<accession>A0A1W6LL23</accession>
<proteinExistence type="inferred from homology"/>
<evidence type="ECO:0000256" key="3">
    <source>
        <dbReference type="ARBA" id="ARBA00022723"/>
    </source>
</evidence>
<dbReference type="InterPro" id="IPR014001">
    <property type="entry name" value="Helicase_ATP-bd"/>
</dbReference>
<feature type="binding site" evidence="12">
    <location>
        <position position="507"/>
    </location>
    <ligand>
        <name>Zn(2+)</name>
        <dbReference type="ChEBI" id="CHEBI:29105"/>
        <label>2</label>
    </ligand>
</feature>
<feature type="binding site" evidence="12">
    <location>
        <position position="520"/>
    </location>
    <ligand>
        <name>Zn(2+)</name>
        <dbReference type="ChEBI" id="CHEBI:29105"/>
        <label>1</label>
    </ligand>
</feature>
<feature type="binding site" evidence="12">
    <location>
        <position position="469"/>
    </location>
    <ligand>
        <name>Zn(2+)</name>
        <dbReference type="ChEBI" id="CHEBI:29105"/>
        <label>1</label>
    </ligand>
</feature>
<keyword evidence="3 12" id="KW-0479">Metal-binding</keyword>
<dbReference type="InterPro" id="IPR011545">
    <property type="entry name" value="DEAD/DEAH_box_helicase_dom"/>
</dbReference>
<dbReference type="SMART" id="SM00490">
    <property type="entry name" value="HELICc"/>
    <property type="match status" value="1"/>
</dbReference>
<dbReference type="InterPro" id="IPR027417">
    <property type="entry name" value="P-loop_NTPase"/>
</dbReference>
<comment type="catalytic activity">
    <reaction evidence="11 12">
        <text>ATP + H2O = ADP + phosphate + H(+)</text>
        <dbReference type="Rhea" id="RHEA:13065"/>
        <dbReference type="ChEBI" id="CHEBI:15377"/>
        <dbReference type="ChEBI" id="CHEBI:15378"/>
        <dbReference type="ChEBI" id="CHEBI:30616"/>
        <dbReference type="ChEBI" id="CHEBI:43474"/>
        <dbReference type="ChEBI" id="CHEBI:456216"/>
        <dbReference type="EC" id="5.6.2.4"/>
    </reaction>
</comment>
<dbReference type="Pfam" id="PF00271">
    <property type="entry name" value="Helicase_C"/>
    <property type="match status" value="1"/>
</dbReference>
<dbReference type="RefSeq" id="WP_085755186.1">
    <property type="nucleotide sequence ID" value="NZ_CP021023.1"/>
</dbReference>
<dbReference type="InterPro" id="IPR005259">
    <property type="entry name" value="PriA"/>
</dbReference>